<protein>
    <submittedName>
        <fullName evidence="1">Uncharacterized protein</fullName>
    </submittedName>
</protein>
<reference evidence="1 2" key="1">
    <citation type="submission" date="2019-06" db="EMBL/GenBank/DDBJ databases">
        <authorList>
            <person name="Hertel R."/>
        </authorList>
    </citation>
    <scope>NUCLEOTIDE SEQUENCE [LARGE SCALE GENOMIC DNA]</scope>
</reference>
<accession>A0A516KMK8</accession>
<dbReference type="EMBL" id="MN043729">
    <property type="protein sequence ID" value="QDP42822.1"/>
    <property type="molecule type" value="Genomic_DNA"/>
</dbReference>
<evidence type="ECO:0000313" key="2">
    <source>
        <dbReference type="Proteomes" id="UP000317800"/>
    </source>
</evidence>
<gene>
    <name evidence="1" type="ORF">Goe8_c00380</name>
</gene>
<keyword evidence="2" id="KW-1185">Reference proteome</keyword>
<proteinExistence type="predicted"/>
<name>A0A516KMK8_9CAUD</name>
<sequence length="79" mass="9384">MASGAKTRTQQTHLECEICENIVPIHRKRGKMKERNHIKHMYCFKCKETTAHIEVKEAAFFPAWLKEKIKEEEQIDVEQ</sequence>
<organism evidence="1 2">
    <name type="scientific">Bacillus phage vB_BmeM-Goe8</name>
    <dbReference type="NCBI Taxonomy" id="2593638"/>
    <lineage>
        <taxon>Viruses</taxon>
        <taxon>Duplodnaviria</taxon>
        <taxon>Heunggongvirae</taxon>
        <taxon>Uroviricota</taxon>
        <taxon>Caudoviricetes</taxon>
        <taxon>Herelleviridae</taxon>
        <taxon>Bastillevirinae</taxon>
        <taxon>Goettingenvirus</taxon>
        <taxon>Goettingenvirus goe8</taxon>
    </lineage>
</organism>
<evidence type="ECO:0000313" key="1">
    <source>
        <dbReference type="EMBL" id="QDP42822.1"/>
    </source>
</evidence>
<dbReference type="Proteomes" id="UP000317800">
    <property type="component" value="Segment"/>
</dbReference>